<comment type="caution">
    <text evidence="2">The sequence shown here is derived from an EMBL/GenBank/DDBJ whole genome shotgun (WGS) entry which is preliminary data.</text>
</comment>
<evidence type="ECO:0000313" key="3">
    <source>
        <dbReference type="Proteomes" id="UP000440578"/>
    </source>
</evidence>
<dbReference type="AlphaFoldDB" id="A0A6A4WGK4"/>
<dbReference type="EMBL" id="VIIS01000715">
    <property type="protein sequence ID" value="KAF0305855.1"/>
    <property type="molecule type" value="Genomic_DNA"/>
</dbReference>
<sequence length="121" mass="13384">MGSRHEGCAGGGVGAAEPGPALLKATTPSGQSRRSPSPDQLLYLDGEMNEDDELVVTQIDHGTGPNGLSNYLYPIYLPMDQEFKTKYVFSTKRKPKSLQENVYLFLEHPGGWMCFIYHFSV</sequence>
<keyword evidence="3" id="KW-1185">Reference proteome</keyword>
<name>A0A6A4WGK4_AMPAM</name>
<accession>A0A6A4WGK4</accession>
<dbReference type="OrthoDB" id="8879391at2759"/>
<organism evidence="2 3">
    <name type="scientific">Amphibalanus amphitrite</name>
    <name type="common">Striped barnacle</name>
    <name type="synonym">Balanus amphitrite</name>
    <dbReference type="NCBI Taxonomy" id="1232801"/>
    <lineage>
        <taxon>Eukaryota</taxon>
        <taxon>Metazoa</taxon>
        <taxon>Ecdysozoa</taxon>
        <taxon>Arthropoda</taxon>
        <taxon>Crustacea</taxon>
        <taxon>Multicrustacea</taxon>
        <taxon>Cirripedia</taxon>
        <taxon>Thoracica</taxon>
        <taxon>Thoracicalcarea</taxon>
        <taxon>Balanomorpha</taxon>
        <taxon>Balanoidea</taxon>
        <taxon>Balanidae</taxon>
        <taxon>Amphibalaninae</taxon>
        <taxon>Amphibalanus</taxon>
    </lineage>
</organism>
<dbReference type="Proteomes" id="UP000440578">
    <property type="component" value="Unassembled WGS sequence"/>
</dbReference>
<feature type="region of interest" description="Disordered" evidence="1">
    <location>
        <begin position="1"/>
        <end position="41"/>
    </location>
</feature>
<protein>
    <submittedName>
        <fullName evidence="2">Uncharacterized protein</fullName>
    </submittedName>
</protein>
<reference evidence="2 3" key="1">
    <citation type="submission" date="2019-07" db="EMBL/GenBank/DDBJ databases">
        <title>Draft genome assembly of a fouling barnacle, Amphibalanus amphitrite (Darwin, 1854): The first reference genome for Thecostraca.</title>
        <authorList>
            <person name="Kim W."/>
        </authorList>
    </citation>
    <scope>NUCLEOTIDE SEQUENCE [LARGE SCALE GENOMIC DNA]</scope>
    <source>
        <strain evidence="2">SNU_AA5</strain>
        <tissue evidence="2">Soma without cirri and trophi</tissue>
    </source>
</reference>
<evidence type="ECO:0000313" key="2">
    <source>
        <dbReference type="EMBL" id="KAF0305855.1"/>
    </source>
</evidence>
<feature type="compositionally biased region" description="Polar residues" evidence="1">
    <location>
        <begin position="26"/>
        <end position="38"/>
    </location>
</feature>
<proteinExistence type="predicted"/>
<evidence type="ECO:0000256" key="1">
    <source>
        <dbReference type="SAM" id="MobiDB-lite"/>
    </source>
</evidence>
<gene>
    <name evidence="2" type="ORF">FJT64_022584</name>
</gene>